<organism evidence="2 3">
    <name type="scientific">Faecalibaculum rodentium</name>
    <dbReference type="NCBI Taxonomy" id="1702221"/>
    <lineage>
        <taxon>Bacteria</taxon>
        <taxon>Bacillati</taxon>
        <taxon>Bacillota</taxon>
        <taxon>Erysipelotrichia</taxon>
        <taxon>Erysipelotrichales</taxon>
        <taxon>Erysipelotrichaceae</taxon>
        <taxon>Faecalibaculum</taxon>
    </lineage>
</organism>
<proteinExistence type="predicted"/>
<name>A0A1Q9YJ56_9FIRM</name>
<keyword evidence="1" id="KW-1133">Transmembrane helix</keyword>
<gene>
    <name evidence="2" type="ORF">BO223_08240</name>
</gene>
<dbReference type="Proteomes" id="UP000186758">
    <property type="component" value="Unassembled WGS sequence"/>
</dbReference>
<feature type="transmembrane region" description="Helical" evidence="1">
    <location>
        <begin position="36"/>
        <end position="57"/>
    </location>
</feature>
<keyword evidence="1" id="KW-0812">Transmembrane</keyword>
<comment type="caution">
    <text evidence="2">The sequence shown here is derived from an EMBL/GenBank/DDBJ whole genome shotgun (WGS) entry which is preliminary data.</text>
</comment>
<evidence type="ECO:0000256" key="1">
    <source>
        <dbReference type="SAM" id="Phobius"/>
    </source>
</evidence>
<accession>A0A1Q9YJ56</accession>
<sequence>MDFIHRNNDAFLIAEFADWMGLYIFISDPFPGSAVAFMNILVPSVLVIVSAFSFLVFTAIPAVCQIRTAWIAAGVLWFSWHLVHLPSGIRKALPISSKALF</sequence>
<dbReference type="EMBL" id="MPJZ01000068">
    <property type="protein sequence ID" value="OLU44434.1"/>
    <property type="molecule type" value="Genomic_DNA"/>
</dbReference>
<keyword evidence="1" id="KW-0472">Membrane</keyword>
<reference evidence="2 3" key="1">
    <citation type="submission" date="2016-11" db="EMBL/GenBank/DDBJ databases">
        <title>Description of two novel members of the family Erysipelotrichaceae: Ileibacterium lipovorans gen. nov., sp. nov. and Dubosiella newyorkensis, gen. nov., sp. nov.</title>
        <authorList>
            <person name="Cox L.M."/>
            <person name="Sohn J."/>
            <person name="Tyrrell K.L."/>
            <person name="Citron D.M."/>
            <person name="Lawson P.A."/>
            <person name="Patel N.B."/>
            <person name="Iizumi T."/>
            <person name="Perez-Perez G.I."/>
            <person name="Goldstein E.J."/>
            <person name="Blaser M.J."/>
        </authorList>
    </citation>
    <scope>NUCLEOTIDE SEQUENCE [LARGE SCALE GENOMIC DNA]</scope>
    <source>
        <strain evidence="2 3">NYU-BL-K8</strain>
    </source>
</reference>
<evidence type="ECO:0000313" key="3">
    <source>
        <dbReference type="Proteomes" id="UP000186758"/>
    </source>
</evidence>
<evidence type="ECO:0000313" key="2">
    <source>
        <dbReference type="EMBL" id="OLU44434.1"/>
    </source>
</evidence>
<protein>
    <submittedName>
        <fullName evidence="2">Uncharacterized protein</fullName>
    </submittedName>
</protein>
<dbReference type="AlphaFoldDB" id="A0A1Q9YJ56"/>